<evidence type="ECO:0000259" key="1">
    <source>
        <dbReference type="SMART" id="SM00966"/>
    </source>
</evidence>
<organism evidence="2 3">
    <name type="scientific">Leucobacter weissii</name>
    <dbReference type="NCBI Taxonomy" id="1983706"/>
    <lineage>
        <taxon>Bacteria</taxon>
        <taxon>Bacillati</taxon>
        <taxon>Actinomycetota</taxon>
        <taxon>Actinomycetes</taxon>
        <taxon>Micrococcales</taxon>
        <taxon>Microbacteriaceae</taxon>
        <taxon>Leucobacter</taxon>
    </lineage>
</organism>
<name>A0A939S5B2_9MICO</name>
<feature type="domain" description="SpoVT-AbrB" evidence="1">
    <location>
        <begin position="24"/>
        <end position="67"/>
    </location>
</feature>
<sequence length="89" mass="9446">MSTEDDEVADVVTGPGGRKFYGSVTIGERGQIAIPAQARRDHGFEPGDKLLVLGSADGLALMSAERLMEMLDRSSPLSKLISPARDDAT</sequence>
<evidence type="ECO:0000313" key="2">
    <source>
        <dbReference type="EMBL" id="MBO1901149.1"/>
    </source>
</evidence>
<keyword evidence="2" id="KW-0238">DNA-binding</keyword>
<protein>
    <submittedName>
        <fullName evidence="2">AbrB/MazE/SpoVT family DNA-binding domain-containing protein</fullName>
    </submittedName>
</protein>
<evidence type="ECO:0000313" key="3">
    <source>
        <dbReference type="Proteomes" id="UP000664382"/>
    </source>
</evidence>
<proteinExistence type="predicted"/>
<dbReference type="RefSeq" id="WP_208096387.1">
    <property type="nucleotide sequence ID" value="NZ_JAGDYM010000004.1"/>
</dbReference>
<reference evidence="2" key="1">
    <citation type="submission" date="2021-03" db="EMBL/GenBank/DDBJ databases">
        <title>Leucobacter chromiisoli sp. nov., isolated from chromium-containing soil of chemical plant.</title>
        <authorList>
            <person name="Xu Z."/>
        </authorList>
    </citation>
    <scope>NUCLEOTIDE SEQUENCE</scope>
    <source>
        <strain evidence="2">S27</strain>
    </source>
</reference>
<dbReference type="EMBL" id="JAGDYM010000004">
    <property type="protein sequence ID" value="MBO1901149.1"/>
    <property type="molecule type" value="Genomic_DNA"/>
</dbReference>
<dbReference type="AlphaFoldDB" id="A0A939S5B2"/>
<dbReference type="InterPro" id="IPR007159">
    <property type="entry name" value="SpoVT-AbrB_dom"/>
</dbReference>
<dbReference type="Proteomes" id="UP000664382">
    <property type="component" value="Unassembled WGS sequence"/>
</dbReference>
<comment type="caution">
    <text evidence="2">The sequence shown here is derived from an EMBL/GenBank/DDBJ whole genome shotgun (WGS) entry which is preliminary data.</text>
</comment>
<gene>
    <name evidence="2" type="ORF">J4H92_04195</name>
</gene>
<dbReference type="GO" id="GO:0003677">
    <property type="term" value="F:DNA binding"/>
    <property type="evidence" value="ECO:0007669"/>
    <property type="project" value="UniProtKB-KW"/>
</dbReference>
<accession>A0A939S5B2</accession>
<dbReference type="InterPro" id="IPR037914">
    <property type="entry name" value="SpoVT-AbrB_sf"/>
</dbReference>
<dbReference type="SUPFAM" id="SSF89447">
    <property type="entry name" value="AbrB/MazE/MraZ-like"/>
    <property type="match status" value="1"/>
</dbReference>
<dbReference type="SMART" id="SM00966">
    <property type="entry name" value="SpoVT_AbrB"/>
    <property type="match status" value="1"/>
</dbReference>
<keyword evidence="3" id="KW-1185">Reference proteome</keyword>
<dbReference type="NCBIfam" id="TIGR01439">
    <property type="entry name" value="lp_hng_hel_AbrB"/>
    <property type="match status" value="1"/>
</dbReference>
<dbReference type="Gene3D" id="2.10.260.10">
    <property type="match status" value="1"/>
</dbReference>